<name>A0A7R8UX64_HERIL</name>
<proteinExistence type="predicted"/>
<dbReference type="GO" id="GO:0005634">
    <property type="term" value="C:nucleus"/>
    <property type="evidence" value="ECO:0007669"/>
    <property type="project" value="TreeGrafter"/>
</dbReference>
<dbReference type="InParanoid" id="A0A7R8UX64"/>
<protein>
    <recommendedName>
        <fullName evidence="1">HAT C-terminal dimerisation domain-containing protein</fullName>
    </recommendedName>
</protein>
<dbReference type="EMBL" id="LR899012">
    <property type="protein sequence ID" value="CAD7087564.1"/>
    <property type="molecule type" value="Genomic_DNA"/>
</dbReference>
<reference evidence="2 3" key="1">
    <citation type="submission" date="2020-11" db="EMBL/GenBank/DDBJ databases">
        <authorList>
            <person name="Wallbank WR R."/>
            <person name="Pardo Diaz C."/>
            <person name="Kozak K."/>
            <person name="Martin S."/>
            <person name="Jiggins C."/>
            <person name="Moest M."/>
            <person name="Warren A I."/>
            <person name="Generalovic N T."/>
            <person name="Byers J.R.P. K."/>
            <person name="Montejo-Kovacevich G."/>
            <person name="Yen C E."/>
        </authorList>
    </citation>
    <scope>NUCLEOTIDE SEQUENCE [LARGE SCALE GENOMIC DNA]</scope>
</reference>
<evidence type="ECO:0000313" key="3">
    <source>
        <dbReference type="Proteomes" id="UP000594454"/>
    </source>
</evidence>
<dbReference type="PANTHER" id="PTHR46169">
    <property type="entry name" value="DNA REPLICATION-RELATED ELEMENT FACTOR, ISOFORM A"/>
    <property type="match status" value="1"/>
</dbReference>
<dbReference type="GO" id="GO:0006357">
    <property type="term" value="P:regulation of transcription by RNA polymerase II"/>
    <property type="evidence" value="ECO:0007669"/>
    <property type="project" value="TreeGrafter"/>
</dbReference>
<dbReference type="PANTHER" id="PTHR46169:SF15">
    <property type="entry name" value="INNER CENTROMERE PROTEIN A-LIKE ISOFORM X1-RELATED"/>
    <property type="match status" value="1"/>
</dbReference>
<gene>
    <name evidence="2" type="ORF">HERILL_LOCUS10264</name>
</gene>
<feature type="domain" description="HAT C-terminal dimerisation" evidence="1">
    <location>
        <begin position="269"/>
        <end position="346"/>
    </location>
</feature>
<evidence type="ECO:0000313" key="2">
    <source>
        <dbReference type="EMBL" id="CAD7087564.1"/>
    </source>
</evidence>
<organism evidence="2 3">
    <name type="scientific">Hermetia illucens</name>
    <name type="common">Black soldier fly</name>
    <dbReference type="NCBI Taxonomy" id="343691"/>
    <lineage>
        <taxon>Eukaryota</taxon>
        <taxon>Metazoa</taxon>
        <taxon>Ecdysozoa</taxon>
        <taxon>Arthropoda</taxon>
        <taxon>Hexapoda</taxon>
        <taxon>Insecta</taxon>
        <taxon>Pterygota</taxon>
        <taxon>Neoptera</taxon>
        <taxon>Endopterygota</taxon>
        <taxon>Diptera</taxon>
        <taxon>Brachycera</taxon>
        <taxon>Stratiomyomorpha</taxon>
        <taxon>Stratiomyidae</taxon>
        <taxon>Hermetiinae</taxon>
        <taxon>Hermetia</taxon>
    </lineage>
</organism>
<dbReference type="SUPFAM" id="SSF53098">
    <property type="entry name" value="Ribonuclease H-like"/>
    <property type="match status" value="1"/>
</dbReference>
<keyword evidence="3" id="KW-1185">Reference proteome</keyword>
<dbReference type="InterPro" id="IPR012337">
    <property type="entry name" value="RNaseH-like_sf"/>
</dbReference>
<dbReference type="InterPro" id="IPR008906">
    <property type="entry name" value="HATC_C_dom"/>
</dbReference>
<dbReference type="OrthoDB" id="10043784at2759"/>
<dbReference type="InterPro" id="IPR052717">
    <property type="entry name" value="Vacuolar_transposase_reg"/>
</dbReference>
<sequence length="355" mass="40806">MEESQLHLLASKQKELGDEFQRLVTNYRKEPSSRKIPDYLKAKLEQLEQLWTTFNTNNTELESHARRWNSTYYMVERFLALREIVSSIINFNTTAPPMITAKDVEFLQDFVLLFKPIEVATKGACGEKFVTLSMIIPIVRLLRKKISEASITTDLAKSLKNNIFAEWNKRFLNIEHNQLFTTATILDPRFKNLHFDDKAALGSVIRKLSNELRKDLIESESDSDAPSHSSGSKAYGTIIIKWFKKLGNLEKKSRIVEELDTPNSIPPEFSVYLKQPVVRLKDSPFEVWTEIVHKDSSLLKMVKKYLCVMATSVPCERVFSASGNIANCKRSCLLGEKLHKLLFLKSVDKTFWGHN</sequence>
<dbReference type="Proteomes" id="UP000594454">
    <property type="component" value="Chromosome 4"/>
</dbReference>
<evidence type="ECO:0000259" key="1">
    <source>
        <dbReference type="Pfam" id="PF05699"/>
    </source>
</evidence>
<accession>A0A7R8UX64</accession>
<dbReference type="Pfam" id="PF05699">
    <property type="entry name" value="Dimer_Tnp_hAT"/>
    <property type="match status" value="1"/>
</dbReference>
<dbReference type="GO" id="GO:0046983">
    <property type="term" value="F:protein dimerization activity"/>
    <property type="evidence" value="ECO:0007669"/>
    <property type="project" value="InterPro"/>
</dbReference>
<dbReference type="AlphaFoldDB" id="A0A7R8UX64"/>
<dbReference type="FunCoup" id="A0A7R8UX64">
    <property type="interactions" value="23"/>
</dbReference>